<dbReference type="GO" id="GO:0055085">
    <property type="term" value="P:transmembrane transport"/>
    <property type="evidence" value="ECO:0007669"/>
    <property type="project" value="InterPro"/>
</dbReference>
<keyword evidence="7 8" id="KW-0472">Membrane</keyword>
<organism evidence="10 11">
    <name type="scientific">Undibacter mobilis</name>
    <dbReference type="NCBI Taxonomy" id="2292256"/>
    <lineage>
        <taxon>Bacteria</taxon>
        <taxon>Pseudomonadati</taxon>
        <taxon>Pseudomonadota</taxon>
        <taxon>Alphaproteobacteria</taxon>
        <taxon>Hyphomicrobiales</taxon>
        <taxon>Nitrobacteraceae</taxon>
        <taxon>Undibacter</taxon>
    </lineage>
</organism>
<feature type="transmembrane region" description="Helical" evidence="8">
    <location>
        <begin position="157"/>
        <end position="178"/>
    </location>
</feature>
<feature type="transmembrane region" description="Helical" evidence="8">
    <location>
        <begin position="254"/>
        <end position="272"/>
    </location>
</feature>
<keyword evidence="4" id="KW-0997">Cell inner membrane</keyword>
<comment type="similarity">
    <text evidence="8">Belongs to the binding-protein-dependent transport system permease family.</text>
</comment>
<dbReference type="Proteomes" id="UP000263993">
    <property type="component" value="Unassembled WGS sequence"/>
</dbReference>
<feature type="domain" description="ABC transmembrane type-1" evidence="9">
    <location>
        <begin position="66"/>
        <end position="273"/>
    </location>
</feature>
<comment type="caution">
    <text evidence="10">The sequence shown here is derived from an EMBL/GenBank/DDBJ whole genome shotgun (WGS) entry which is preliminary data.</text>
</comment>
<dbReference type="PANTHER" id="PTHR43357:SF3">
    <property type="entry name" value="FE(3+)-TRANSPORT SYSTEM PERMEASE PROTEIN FBPB 2"/>
    <property type="match status" value="1"/>
</dbReference>
<feature type="transmembrane region" description="Helical" evidence="8">
    <location>
        <begin position="534"/>
        <end position="552"/>
    </location>
</feature>
<feature type="domain" description="ABC transmembrane type-1" evidence="9">
    <location>
        <begin position="345"/>
        <end position="551"/>
    </location>
</feature>
<dbReference type="AlphaFoldDB" id="A0A371BAJ2"/>
<evidence type="ECO:0000256" key="2">
    <source>
        <dbReference type="ARBA" id="ARBA00022448"/>
    </source>
</evidence>
<evidence type="ECO:0000256" key="4">
    <source>
        <dbReference type="ARBA" id="ARBA00022519"/>
    </source>
</evidence>
<feature type="transmembrane region" description="Helical" evidence="8">
    <location>
        <begin position="475"/>
        <end position="497"/>
    </location>
</feature>
<evidence type="ECO:0000256" key="7">
    <source>
        <dbReference type="ARBA" id="ARBA00023136"/>
    </source>
</evidence>
<name>A0A371BAJ2_9BRAD</name>
<keyword evidence="6 8" id="KW-1133">Transmembrane helix</keyword>
<dbReference type="PROSITE" id="PS50928">
    <property type="entry name" value="ABC_TM1"/>
    <property type="match status" value="2"/>
</dbReference>
<dbReference type="PANTHER" id="PTHR43357">
    <property type="entry name" value="INNER MEMBRANE ABC TRANSPORTER PERMEASE PROTEIN YDCV"/>
    <property type="match status" value="1"/>
</dbReference>
<feature type="transmembrane region" description="Helical" evidence="8">
    <location>
        <begin position="303"/>
        <end position="325"/>
    </location>
</feature>
<dbReference type="OrthoDB" id="9790211at2"/>
<reference evidence="11" key="1">
    <citation type="submission" date="2018-08" db="EMBL/GenBank/DDBJ databases">
        <authorList>
            <person name="Kim S.-J."/>
            <person name="Jung G.-Y."/>
        </authorList>
    </citation>
    <scope>NUCLEOTIDE SEQUENCE [LARGE SCALE GENOMIC DNA]</scope>
    <source>
        <strain evidence="11">GY_H</strain>
    </source>
</reference>
<feature type="transmembrane region" description="Helical" evidence="8">
    <location>
        <begin position="199"/>
        <end position="221"/>
    </location>
</feature>
<keyword evidence="11" id="KW-1185">Reference proteome</keyword>
<keyword evidence="5 8" id="KW-0812">Transmembrane</keyword>
<dbReference type="InterPro" id="IPR000515">
    <property type="entry name" value="MetI-like"/>
</dbReference>
<feature type="transmembrane region" description="Helical" evidence="8">
    <location>
        <begin position="104"/>
        <end position="122"/>
    </location>
</feature>
<keyword evidence="3" id="KW-1003">Cell membrane</keyword>
<dbReference type="Gene3D" id="1.10.3720.10">
    <property type="entry name" value="MetI-like"/>
    <property type="match status" value="2"/>
</dbReference>
<feature type="transmembrane region" description="Helical" evidence="8">
    <location>
        <begin position="67"/>
        <end position="92"/>
    </location>
</feature>
<comment type="subcellular location">
    <subcellularLocation>
        <location evidence="1">Cell inner membrane</location>
        <topology evidence="1">Multi-pass membrane protein</topology>
    </subcellularLocation>
    <subcellularLocation>
        <location evidence="8">Cell membrane</location>
        <topology evidence="8">Multi-pass membrane protein</topology>
    </subcellularLocation>
</comment>
<feature type="transmembrane region" description="Helical" evidence="8">
    <location>
        <begin position="381"/>
        <end position="405"/>
    </location>
</feature>
<gene>
    <name evidence="10" type="ORF">DXH78_08595</name>
</gene>
<dbReference type="SUPFAM" id="SSF161098">
    <property type="entry name" value="MetI-like"/>
    <property type="match status" value="2"/>
</dbReference>
<evidence type="ECO:0000259" key="9">
    <source>
        <dbReference type="PROSITE" id="PS50928"/>
    </source>
</evidence>
<evidence type="ECO:0000313" key="10">
    <source>
        <dbReference type="EMBL" id="RDV04616.1"/>
    </source>
</evidence>
<dbReference type="FunFam" id="1.10.3720.10:FF:000088">
    <property type="entry name" value="Iron(III) ABC transporter, permease protein"/>
    <property type="match status" value="1"/>
</dbReference>
<protein>
    <submittedName>
        <fullName evidence="10">Iron ABC transporter permease</fullName>
    </submittedName>
</protein>
<evidence type="ECO:0000256" key="6">
    <source>
        <dbReference type="ARBA" id="ARBA00022989"/>
    </source>
</evidence>
<accession>A0A371BAJ2</accession>
<dbReference type="CDD" id="cd06261">
    <property type="entry name" value="TM_PBP2"/>
    <property type="match status" value="2"/>
</dbReference>
<dbReference type="RefSeq" id="WP_115516640.1">
    <property type="nucleotide sequence ID" value="NZ_QRGO01000001.1"/>
</dbReference>
<keyword evidence="2 8" id="KW-0813">Transport</keyword>
<dbReference type="EMBL" id="QRGO01000001">
    <property type="protein sequence ID" value="RDV04616.1"/>
    <property type="molecule type" value="Genomic_DNA"/>
</dbReference>
<evidence type="ECO:0000256" key="8">
    <source>
        <dbReference type="RuleBase" id="RU363032"/>
    </source>
</evidence>
<feature type="transmembrane region" description="Helical" evidence="8">
    <location>
        <begin position="345"/>
        <end position="369"/>
    </location>
</feature>
<feature type="transmembrane region" description="Helical" evidence="8">
    <location>
        <begin position="425"/>
        <end position="454"/>
    </location>
</feature>
<evidence type="ECO:0000256" key="1">
    <source>
        <dbReference type="ARBA" id="ARBA00004429"/>
    </source>
</evidence>
<sequence length="562" mass="58696">MYSVTGGPALRGAAGRLPADRIASLTIALAAAALIALPLASLMRLAVAGDAELWPHLIAYVLPHAVVQTALLLAGVAAVTALTGIAPAFLVAGFEFPGRKVLEWLLPLPLAIPTYIAAYVYADLLDAAGPVQSALRAIFGFKTGAEYWFPPVRSLPGAILIVGIVVYPYVYLTARALFKTQSASFADAARTMGATLWQTFRYVSLPLARPAIAVGLALALLEALNDIGAAEYLGVQTLTLSIFTTWLNRGSLGGAAQIALALLAVVTLLIVLERTGRRGQSVESDVQDGAVTRRLPLTGRAGWIAACVCVIPVLFGFVIPGGYLLREAIMRGLILGIDPSLFTALMTTVALAAVATAVVLAVGIAAAIPLRLAPVRAARPLLALASMGYAVPGTVLALGLMSPLVAGDEMLNWLSGKLSGTHVGLVLAGSSFALIVAYTARFASIAIGVVQAGLAQMPHEFDESARLEGAGIGPLLRHIHLPLLTPALTGAALLVFVDCLKELPMTLLMRPLNVETLATSIYQYATRGNFEDGALAALLIVLAGIPPVILLMRLPDARETRR</sequence>
<dbReference type="GO" id="GO:0005886">
    <property type="term" value="C:plasma membrane"/>
    <property type="evidence" value="ECO:0007669"/>
    <property type="project" value="UniProtKB-SubCell"/>
</dbReference>
<dbReference type="InterPro" id="IPR035906">
    <property type="entry name" value="MetI-like_sf"/>
</dbReference>
<feature type="transmembrane region" description="Helical" evidence="8">
    <location>
        <begin position="25"/>
        <end position="47"/>
    </location>
</feature>
<proteinExistence type="inferred from homology"/>
<evidence type="ECO:0000313" key="11">
    <source>
        <dbReference type="Proteomes" id="UP000263993"/>
    </source>
</evidence>
<evidence type="ECO:0000256" key="3">
    <source>
        <dbReference type="ARBA" id="ARBA00022475"/>
    </source>
</evidence>
<evidence type="ECO:0000256" key="5">
    <source>
        <dbReference type="ARBA" id="ARBA00022692"/>
    </source>
</evidence>
<dbReference type="Pfam" id="PF00528">
    <property type="entry name" value="BPD_transp_1"/>
    <property type="match status" value="2"/>
</dbReference>